<dbReference type="RefSeq" id="WP_163942048.1">
    <property type="nucleotide sequence ID" value="NZ_JAAIKC010000001.1"/>
</dbReference>
<reference evidence="2" key="1">
    <citation type="submission" date="2020-02" db="EMBL/GenBank/DDBJ databases">
        <authorList>
            <person name="Shen X.-R."/>
            <person name="Zhang Y.-X."/>
        </authorList>
    </citation>
    <scope>NUCLEOTIDE SEQUENCE</scope>
    <source>
        <strain evidence="2">SYP-B3998</strain>
    </source>
</reference>
<accession>A0A6G3ZTD9</accession>
<dbReference type="InterPro" id="IPR036582">
    <property type="entry name" value="Mao_N_sf"/>
</dbReference>
<dbReference type="InterPro" id="IPR012854">
    <property type="entry name" value="Cu_amine_oxidase-like_N"/>
</dbReference>
<feature type="domain" description="Copper amine oxidase-like N-terminal" evidence="1">
    <location>
        <begin position="44"/>
        <end position="90"/>
    </location>
</feature>
<organism evidence="2">
    <name type="scientific">Paenibacillus sp. SYP-B3998</name>
    <dbReference type="NCBI Taxonomy" id="2678564"/>
    <lineage>
        <taxon>Bacteria</taxon>
        <taxon>Bacillati</taxon>
        <taxon>Bacillota</taxon>
        <taxon>Bacilli</taxon>
        <taxon>Bacillales</taxon>
        <taxon>Paenibacillaceae</taxon>
        <taxon>Paenibacillus</taxon>
    </lineage>
</organism>
<dbReference type="EMBL" id="JAAIKC010000001">
    <property type="protein sequence ID" value="NEW05385.1"/>
    <property type="molecule type" value="Genomic_DNA"/>
</dbReference>
<name>A0A6G3ZTD9_9BACL</name>
<dbReference type="SUPFAM" id="SSF55383">
    <property type="entry name" value="Copper amine oxidase, domain N"/>
    <property type="match status" value="1"/>
</dbReference>
<evidence type="ECO:0000259" key="1">
    <source>
        <dbReference type="Pfam" id="PF07833"/>
    </source>
</evidence>
<protein>
    <recommendedName>
        <fullName evidence="1">Copper amine oxidase-like N-terminal domain-containing protein</fullName>
    </recommendedName>
</protein>
<comment type="caution">
    <text evidence="2">The sequence shown here is derived from an EMBL/GenBank/DDBJ whole genome shotgun (WGS) entry which is preliminary data.</text>
</comment>
<gene>
    <name evidence="2" type="ORF">GK047_05055</name>
</gene>
<dbReference type="Pfam" id="PF07833">
    <property type="entry name" value="Cu_amine_oxidN1"/>
    <property type="match status" value="1"/>
</dbReference>
<evidence type="ECO:0000313" key="2">
    <source>
        <dbReference type="EMBL" id="NEW05385.1"/>
    </source>
</evidence>
<dbReference type="AlphaFoldDB" id="A0A6G3ZTD9"/>
<proteinExistence type="predicted"/>
<sequence length="282" mass="32463">MSMPKWSKITILGTLMGTCFTAGIYAQDLIQRVDAYLRDDFNVVVDGKQVKLANPPLIYNNTSYLPVKELGTYLGAVVNWKESNKTIYMNSRIHPEQPAEGTDTIYTEIVLQYPYAQHMDYLGATYPVLINMVGDQTYYRLKDIERMGISTEGLRKAKEKYTEEIYVSEAELKTKWKDIPQASYVINEPLVINGEKDESKREALKKYVADFRYYVLDNKAFASVPIIIDALPEENTYTYLFTENRHYYRTTLKLTKTVQFTDSAFYVVGSSSKEDIEVITVK</sequence>